<comment type="caution">
    <text evidence="2">The sequence shown here is derived from an EMBL/GenBank/DDBJ whole genome shotgun (WGS) entry which is preliminary data.</text>
</comment>
<protein>
    <recommendedName>
        <fullName evidence="4">DUF2157 domain-containing protein</fullName>
    </recommendedName>
</protein>
<proteinExistence type="predicted"/>
<feature type="transmembrane region" description="Helical" evidence="1">
    <location>
        <begin position="92"/>
        <end position="110"/>
    </location>
</feature>
<sequence>LCTLVVIWVSSFFDTFVGLALVDSADQSLWFLYALPCVWLLCFSFFYLYRQLHGITFFAFLVFGILLIALGYFEVFILFIILTWALKNKDRIVYGVTLVVFAFVLWQLYYSLQLSFLAKSASILVSGIILLALYGLLMKEAKINFIEGGK</sequence>
<keyword evidence="1" id="KW-1133">Transmembrane helix</keyword>
<reference evidence="2 3" key="1">
    <citation type="submission" date="2018-10" db="EMBL/GenBank/DDBJ databases">
        <title>GWAS and RNA-Seq identify cryptic mechanisms of antimicrobial resistance in Acinetobacter baumannii.</title>
        <authorList>
            <person name="Sahl J.W."/>
        </authorList>
    </citation>
    <scope>NUCLEOTIDE SEQUENCE [LARGE SCALE GENOMIC DNA]</scope>
    <source>
        <strain evidence="2 3">TG28175</strain>
    </source>
</reference>
<keyword evidence="1" id="KW-0812">Transmembrane</keyword>
<evidence type="ECO:0000313" key="2">
    <source>
        <dbReference type="EMBL" id="RSR13751.1"/>
    </source>
</evidence>
<feature type="transmembrane region" description="Helical" evidence="1">
    <location>
        <begin position="6"/>
        <end position="22"/>
    </location>
</feature>
<keyword evidence="1" id="KW-0472">Membrane</keyword>
<evidence type="ECO:0000256" key="1">
    <source>
        <dbReference type="SAM" id="Phobius"/>
    </source>
</evidence>
<organism evidence="2 3">
    <name type="scientific">Acinetobacter baumannii</name>
    <dbReference type="NCBI Taxonomy" id="470"/>
    <lineage>
        <taxon>Bacteria</taxon>
        <taxon>Pseudomonadati</taxon>
        <taxon>Pseudomonadota</taxon>
        <taxon>Gammaproteobacteria</taxon>
        <taxon>Moraxellales</taxon>
        <taxon>Moraxellaceae</taxon>
        <taxon>Acinetobacter</taxon>
        <taxon>Acinetobacter calcoaceticus/baumannii complex</taxon>
    </lineage>
</organism>
<dbReference type="Proteomes" id="UP000280073">
    <property type="component" value="Unassembled WGS sequence"/>
</dbReference>
<evidence type="ECO:0008006" key="4">
    <source>
        <dbReference type="Google" id="ProtNLM"/>
    </source>
</evidence>
<feature type="transmembrane region" description="Helical" evidence="1">
    <location>
        <begin position="116"/>
        <end position="137"/>
    </location>
</feature>
<feature type="transmembrane region" description="Helical" evidence="1">
    <location>
        <begin position="29"/>
        <end position="49"/>
    </location>
</feature>
<accession>A0A3R9RSG7</accession>
<gene>
    <name evidence="2" type="ORF">EA686_29120</name>
</gene>
<evidence type="ECO:0000313" key="3">
    <source>
        <dbReference type="Proteomes" id="UP000280073"/>
    </source>
</evidence>
<name>A0A3R9RSG7_ACIBA</name>
<feature type="non-terminal residue" evidence="2">
    <location>
        <position position="1"/>
    </location>
</feature>
<dbReference type="EMBL" id="RFDI01002621">
    <property type="protein sequence ID" value="RSR13751.1"/>
    <property type="molecule type" value="Genomic_DNA"/>
</dbReference>
<feature type="transmembrane region" description="Helical" evidence="1">
    <location>
        <begin position="55"/>
        <end position="85"/>
    </location>
</feature>
<dbReference type="AlphaFoldDB" id="A0A3R9RSG7"/>